<keyword evidence="1" id="KW-0808">Transferase</keyword>
<dbReference type="InterPro" id="IPR007536">
    <property type="entry name" value="16SrRNA_methylTrfase_J"/>
</dbReference>
<dbReference type="Pfam" id="PF04445">
    <property type="entry name" value="SAM_MT"/>
    <property type="match status" value="1"/>
</dbReference>
<dbReference type="PANTHER" id="PTHR36112:SF1">
    <property type="entry name" value="RIBOSOMAL RNA SMALL SUBUNIT METHYLTRANSFERASE J"/>
    <property type="match status" value="1"/>
</dbReference>
<sequence>MFVTTAGRTNSFMMESAKEIAIQLGVPYIDRRKKSILLLQEELNSDCIVIGKERLELFQNGCSTPFFFHPNSAMFRIKRLLNGEHDPFAEAAQLSKGMSLLDCTLGLASDSIVASFLVGKEGSVTGIEGQKYLEFIVNDGLKSWDSGLSSMNFAMKRIKVKYAKALEYLKHLPNSSVDCVYFDPMFEENILESDGIKTLGHFALRDDLDDEVMSEAVRVAKKRVILKDHYKSTRFVKFGFQVLRRKTAKFHFAFIEKQK</sequence>
<dbReference type="InterPro" id="IPR029063">
    <property type="entry name" value="SAM-dependent_MTases_sf"/>
</dbReference>
<dbReference type="GO" id="GO:0008990">
    <property type="term" value="F:rRNA (guanine-N2-)-methyltransferase activity"/>
    <property type="evidence" value="ECO:0007669"/>
    <property type="project" value="InterPro"/>
</dbReference>
<proteinExistence type="predicted"/>
<organism evidence="1 2">
    <name type="scientific">Neobacillus massiliamazoniensis</name>
    <dbReference type="NCBI Taxonomy" id="1499688"/>
    <lineage>
        <taxon>Bacteria</taxon>
        <taxon>Bacillati</taxon>
        <taxon>Bacillota</taxon>
        <taxon>Bacilli</taxon>
        <taxon>Bacillales</taxon>
        <taxon>Bacillaceae</taxon>
        <taxon>Neobacillus</taxon>
    </lineage>
</organism>
<accession>A0A0U1P0T4</accession>
<name>A0A0U1P0T4_9BACI</name>
<evidence type="ECO:0000313" key="2">
    <source>
        <dbReference type="Proteomes" id="UP000199087"/>
    </source>
</evidence>
<dbReference type="OrthoDB" id="1653798at2"/>
<keyword evidence="1" id="KW-0489">Methyltransferase</keyword>
<dbReference type="Gene3D" id="3.40.50.150">
    <property type="entry name" value="Vaccinia Virus protein VP39"/>
    <property type="match status" value="1"/>
</dbReference>
<dbReference type="RefSeq" id="WP_090636941.1">
    <property type="nucleotide sequence ID" value="NZ_CVRB01000004.1"/>
</dbReference>
<evidence type="ECO:0000313" key="1">
    <source>
        <dbReference type="EMBL" id="CRK83843.1"/>
    </source>
</evidence>
<dbReference type="SUPFAM" id="SSF53335">
    <property type="entry name" value="S-adenosyl-L-methionine-dependent methyltransferases"/>
    <property type="match status" value="1"/>
</dbReference>
<protein>
    <submittedName>
        <fullName evidence="1">Protein-L-IsoD(D-D) O-methyltransferase</fullName>
    </submittedName>
</protein>
<dbReference type="PANTHER" id="PTHR36112">
    <property type="entry name" value="RIBOSOMAL RNA SMALL SUBUNIT METHYLTRANSFERASE J"/>
    <property type="match status" value="1"/>
</dbReference>
<keyword evidence="2" id="KW-1185">Reference proteome</keyword>
<dbReference type="EMBL" id="CVRB01000004">
    <property type="protein sequence ID" value="CRK83843.1"/>
    <property type="molecule type" value="Genomic_DNA"/>
</dbReference>
<dbReference type="AlphaFoldDB" id="A0A0U1P0T4"/>
<dbReference type="Proteomes" id="UP000199087">
    <property type="component" value="Unassembled WGS sequence"/>
</dbReference>
<reference evidence="2" key="1">
    <citation type="submission" date="2015-05" db="EMBL/GenBank/DDBJ databases">
        <authorList>
            <person name="Urmite Genomes"/>
        </authorList>
    </citation>
    <scope>NUCLEOTIDE SEQUENCE [LARGE SCALE GENOMIC DNA]</scope>
    <source>
        <strain evidence="2">LF1</strain>
    </source>
</reference>
<gene>
    <name evidence="1" type="ORF">BN000_03837</name>
</gene>
<dbReference type="STRING" id="1499688.BN000_03837"/>